<dbReference type="RefSeq" id="WP_086789870.1">
    <property type="nucleotide sequence ID" value="NZ_JAGIOO010000001.1"/>
</dbReference>
<evidence type="ECO:0000313" key="2">
    <source>
        <dbReference type="EMBL" id="MBP2471298.1"/>
    </source>
</evidence>
<feature type="domain" description="DUF4180" evidence="1">
    <location>
        <begin position="5"/>
        <end position="106"/>
    </location>
</feature>
<keyword evidence="3" id="KW-1185">Reference proteome</keyword>
<evidence type="ECO:0000313" key="3">
    <source>
        <dbReference type="Proteomes" id="UP001519363"/>
    </source>
</evidence>
<dbReference type="Pfam" id="PF13788">
    <property type="entry name" value="DUF4180"/>
    <property type="match status" value="1"/>
</dbReference>
<reference evidence="2 3" key="1">
    <citation type="submission" date="2021-03" db="EMBL/GenBank/DDBJ databases">
        <title>Sequencing the genomes of 1000 actinobacteria strains.</title>
        <authorList>
            <person name="Klenk H.-P."/>
        </authorList>
    </citation>
    <scope>NUCLEOTIDE SEQUENCE [LARGE SCALE GENOMIC DNA]</scope>
    <source>
        <strain evidence="2 3">DSM 44580</strain>
    </source>
</reference>
<comment type="caution">
    <text evidence="2">The sequence shown here is derived from an EMBL/GenBank/DDBJ whole genome shotgun (WGS) entry which is preliminary data.</text>
</comment>
<dbReference type="Proteomes" id="UP001519363">
    <property type="component" value="Unassembled WGS sequence"/>
</dbReference>
<name>A0ABS5A439_9PSEU</name>
<sequence length="123" mass="13304">MTIVHAGPGPVLTDERAALDLMADHGFPTWLLVPVERLPEEFFKLRTGVAGAVVQKFVNYNVKLAVVGDLSARIAASPTLADFVREANRWRQLWFVASEAAFHTKLAGPGQPPATRSPNLATG</sequence>
<dbReference type="InterPro" id="IPR025438">
    <property type="entry name" value="DUF4180"/>
</dbReference>
<accession>A0ABS5A439</accession>
<gene>
    <name evidence="2" type="ORF">JOF53_000170</name>
</gene>
<organism evidence="2 3">
    <name type="scientific">Crossiella equi</name>
    <dbReference type="NCBI Taxonomy" id="130796"/>
    <lineage>
        <taxon>Bacteria</taxon>
        <taxon>Bacillati</taxon>
        <taxon>Actinomycetota</taxon>
        <taxon>Actinomycetes</taxon>
        <taxon>Pseudonocardiales</taxon>
        <taxon>Pseudonocardiaceae</taxon>
        <taxon>Crossiella</taxon>
    </lineage>
</organism>
<protein>
    <recommendedName>
        <fullName evidence="1">DUF4180 domain-containing protein</fullName>
    </recommendedName>
</protein>
<proteinExistence type="predicted"/>
<evidence type="ECO:0000259" key="1">
    <source>
        <dbReference type="Pfam" id="PF13788"/>
    </source>
</evidence>
<dbReference type="EMBL" id="JAGIOO010000001">
    <property type="protein sequence ID" value="MBP2471298.1"/>
    <property type="molecule type" value="Genomic_DNA"/>
</dbReference>